<protein>
    <submittedName>
        <fullName evidence="8">Acyl-CoA dehydrogenase family protein</fullName>
    </submittedName>
</protein>
<evidence type="ECO:0000259" key="6">
    <source>
        <dbReference type="Pfam" id="PF00441"/>
    </source>
</evidence>
<keyword evidence="3" id="KW-0285">Flavoprotein</keyword>
<evidence type="ECO:0000313" key="8">
    <source>
        <dbReference type="EMBL" id="GAA0971058.1"/>
    </source>
</evidence>
<proteinExistence type="inferred from homology"/>
<dbReference type="InterPro" id="IPR009100">
    <property type="entry name" value="AcylCoA_DH/oxidase_NM_dom_sf"/>
</dbReference>
<dbReference type="Proteomes" id="UP001500665">
    <property type="component" value="Unassembled WGS sequence"/>
</dbReference>
<evidence type="ECO:0000313" key="9">
    <source>
        <dbReference type="Proteomes" id="UP001500665"/>
    </source>
</evidence>
<dbReference type="InterPro" id="IPR013786">
    <property type="entry name" value="AcylCoA_DH/ox_N"/>
</dbReference>
<sequence length="356" mass="37808">MRLILTTEQQELAGAVRSFLAAAAPTARVREVAEGEESYDRKTWERLAGELGVTGLAIPEEYGGAGAGRAEVAVVLEELGAALTPVPYFASSVLAAEALLALDDEAAKREYLPGIAAGTTVATLAFAEGVTASADHTLEGRAERVLHGADADLLLVVASLDGKPAVFAVRGEAVQRTPLEVLDLTRPQATVEFSATPARLVGPADASQALARTLDVAGAVLASEQLGGLRRCLDTIVEYTKLRVQFGRFVGSFQGVKHRLADLHCLLEQAESVARHAAWAADEAPEELPVAAALAQAYTGPAYFRVAKEHLLLHGGIGFTWEHDAHFSYKRAKSSELLLGPRRRHRALLAERLGLG</sequence>
<dbReference type="InterPro" id="IPR036250">
    <property type="entry name" value="AcylCo_DH-like_C"/>
</dbReference>
<comment type="cofactor">
    <cofactor evidence="1">
        <name>FAD</name>
        <dbReference type="ChEBI" id="CHEBI:57692"/>
    </cofactor>
</comment>
<keyword evidence="4" id="KW-0274">FAD</keyword>
<evidence type="ECO:0000256" key="3">
    <source>
        <dbReference type="ARBA" id="ARBA00022630"/>
    </source>
</evidence>
<comment type="caution">
    <text evidence="8">The sequence shown here is derived from an EMBL/GenBank/DDBJ whole genome shotgun (WGS) entry which is preliminary data.</text>
</comment>
<dbReference type="PANTHER" id="PTHR43884">
    <property type="entry name" value="ACYL-COA DEHYDROGENASE"/>
    <property type="match status" value="1"/>
</dbReference>
<name>A0ABN1S2N7_9ACTN</name>
<dbReference type="Pfam" id="PF00441">
    <property type="entry name" value="Acyl-CoA_dh_1"/>
    <property type="match status" value="1"/>
</dbReference>
<dbReference type="InterPro" id="IPR009075">
    <property type="entry name" value="AcylCo_DH/oxidase_C"/>
</dbReference>
<reference evidence="8 9" key="1">
    <citation type="journal article" date="2019" name="Int. J. Syst. Evol. Microbiol.">
        <title>The Global Catalogue of Microorganisms (GCM) 10K type strain sequencing project: providing services to taxonomists for standard genome sequencing and annotation.</title>
        <authorList>
            <consortium name="The Broad Institute Genomics Platform"/>
            <consortium name="The Broad Institute Genome Sequencing Center for Infectious Disease"/>
            <person name="Wu L."/>
            <person name="Ma J."/>
        </authorList>
    </citation>
    <scope>NUCLEOTIDE SEQUENCE [LARGE SCALE GENOMIC DNA]</scope>
    <source>
        <strain evidence="8 9">JCM 10696</strain>
    </source>
</reference>
<dbReference type="RefSeq" id="WP_344248143.1">
    <property type="nucleotide sequence ID" value="NZ_BAAAHH010000087.1"/>
</dbReference>
<feature type="domain" description="Acyl-CoA dehydrogenase/oxidase C-terminal" evidence="6">
    <location>
        <begin position="212"/>
        <end position="353"/>
    </location>
</feature>
<keyword evidence="5" id="KW-0560">Oxidoreductase</keyword>
<evidence type="ECO:0000259" key="7">
    <source>
        <dbReference type="Pfam" id="PF02771"/>
    </source>
</evidence>
<dbReference type="SUPFAM" id="SSF47203">
    <property type="entry name" value="Acyl-CoA dehydrogenase C-terminal domain-like"/>
    <property type="match status" value="1"/>
</dbReference>
<dbReference type="Gene3D" id="2.40.110.10">
    <property type="entry name" value="Butyryl-CoA Dehydrogenase, subunit A, domain 2"/>
    <property type="match status" value="1"/>
</dbReference>
<evidence type="ECO:0000256" key="4">
    <source>
        <dbReference type="ARBA" id="ARBA00022827"/>
    </source>
</evidence>
<evidence type="ECO:0000256" key="5">
    <source>
        <dbReference type="ARBA" id="ARBA00023002"/>
    </source>
</evidence>
<dbReference type="SUPFAM" id="SSF56645">
    <property type="entry name" value="Acyl-CoA dehydrogenase NM domain-like"/>
    <property type="match status" value="1"/>
</dbReference>
<dbReference type="CDD" id="cd00567">
    <property type="entry name" value="ACAD"/>
    <property type="match status" value="1"/>
</dbReference>
<dbReference type="PANTHER" id="PTHR43884:SF20">
    <property type="entry name" value="ACYL-COA DEHYDROGENASE FADE28"/>
    <property type="match status" value="1"/>
</dbReference>
<dbReference type="Gene3D" id="1.20.140.10">
    <property type="entry name" value="Butyryl-CoA Dehydrogenase, subunit A, domain 3"/>
    <property type="match status" value="1"/>
</dbReference>
<organism evidence="8 9">
    <name type="scientific">Actinocorallia libanotica</name>
    <dbReference type="NCBI Taxonomy" id="46162"/>
    <lineage>
        <taxon>Bacteria</taxon>
        <taxon>Bacillati</taxon>
        <taxon>Actinomycetota</taxon>
        <taxon>Actinomycetes</taxon>
        <taxon>Streptosporangiales</taxon>
        <taxon>Thermomonosporaceae</taxon>
        <taxon>Actinocorallia</taxon>
    </lineage>
</organism>
<keyword evidence="9" id="KW-1185">Reference proteome</keyword>
<dbReference type="InterPro" id="IPR037069">
    <property type="entry name" value="AcylCoA_DH/ox_N_sf"/>
</dbReference>
<gene>
    <name evidence="8" type="ORF">GCM10009550_79240</name>
</gene>
<dbReference type="Pfam" id="PF02771">
    <property type="entry name" value="Acyl-CoA_dh_N"/>
    <property type="match status" value="1"/>
</dbReference>
<comment type="similarity">
    <text evidence="2">Belongs to the acyl-CoA dehydrogenase family.</text>
</comment>
<feature type="domain" description="Acyl-CoA dehydrogenase/oxidase N-terminal" evidence="7">
    <location>
        <begin position="6"/>
        <end position="118"/>
    </location>
</feature>
<evidence type="ECO:0000256" key="1">
    <source>
        <dbReference type="ARBA" id="ARBA00001974"/>
    </source>
</evidence>
<dbReference type="InterPro" id="IPR046373">
    <property type="entry name" value="Acyl-CoA_Oxase/DH_mid-dom_sf"/>
</dbReference>
<dbReference type="Gene3D" id="1.10.540.10">
    <property type="entry name" value="Acyl-CoA dehydrogenase/oxidase, N-terminal domain"/>
    <property type="match status" value="1"/>
</dbReference>
<evidence type="ECO:0000256" key="2">
    <source>
        <dbReference type="ARBA" id="ARBA00009347"/>
    </source>
</evidence>
<dbReference type="EMBL" id="BAAAHH010000087">
    <property type="protein sequence ID" value="GAA0971058.1"/>
    <property type="molecule type" value="Genomic_DNA"/>
</dbReference>
<accession>A0ABN1S2N7</accession>